<feature type="non-terminal residue" evidence="1">
    <location>
        <position position="1"/>
    </location>
</feature>
<reference evidence="1" key="1">
    <citation type="journal article" date="2020" name="Fungal Divers.">
        <title>Resolving the Mortierellaceae phylogeny through synthesis of multi-gene phylogenetics and phylogenomics.</title>
        <authorList>
            <person name="Vandepol N."/>
            <person name="Liber J."/>
            <person name="Desiro A."/>
            <person name="Na H."/>
            <person name="Kennedy M."/>
            <person name="Barry K."/>
            <person name="Grigoriev I.V."/>
            <person name="Miller A.N."/>
            <person name="O'Donnell K."/>
            <person name="Stajich J.E."/>
            <person name="Bonito G."/>
        </authorList>
    </citation>
    <scope>NUCLEOTIDE SEQUENCE</scope>
    <source>
        <strain evidence="1">BC1065</strain>
    </source>
</reference>
<gene>
    <name evidence="1" type="ORF">DFQ27_009578</name>
</gene>
<name>A0A9P6TXE2_9FUNG</name>
<dbReference type="AlphaFoldDB" id="A0A9P6TXE2"/>
<evidence type="ECO:0000313" key="2">
    <source>
        <dbReference type="Proteomes" id="UP000807716"/>
    </source>
</evidence>
<proteinExistence type="predicted"/>
<protein>
    <submittedName>
        <fullName evidence="1">Uncharacterized protein</fullName>
    </submittedName>
</protein>
<dbReference type="Proteomes" id="UP000807716">
    <property type="component" value="Unassembled WGS sequence"/>
</dbReference>
<evidence type="ECO:0000313" key="1">
    <source>
        <dbReference type="EMBL" id="KAG0250093.1"/>
    </source>
</evidence>
<sequence length="61" mass="6671">RRSLRNNSCASNTVLLNLCTVSINEYLTMVNSPIVIQFIWNSLDLNNAKTADCLNIVSGAA</sequence>
<organism evidence="1 2">
    <name type="scientific">Actinomortierella ambigua</name>
    <dbReference type="NCBI Taxonomy" id="1343610"/>
    <lineage>
        <taxon>Eukaryota</taxon>
        <taxon>Fungi</taxon>
        <taxon>Fungi incertae sedis</taxon>
        <taxon>Mucoromycota</taxon>
        <taxon>Mortierellomycotina</taxon>
        <taxon>Mortierellomycetes</taxon>
        <taxon>Mortierellales</taxon>
        <taxon>Mortierellaceae</taxon>
        <taxon>Actinomortierella</taxon>
    </lineage>
</organism>
<comment type="caution">
    <text evidence="1">The sequence shown here is derived from an EMBL/GenBank/DDBJ whole genome shotgun (WGS) entry which is preliminary data.</text>
</comment>
<keyword evidence="2" id="KW-1185">Reference proteome</keyword>
<accession>A0A9P6TXE2</accession>
<dbReference type="EMBL" id="JAAAJB010000899">
    <property type="protein sequence ID" value="KAG0250093.1"/>
    <property type="molecule type" value="Genomic_DNA"/>
</dbReference>
<dbReference type="OrthoDB" id="9974421at2759"/>